<feature type="region of interest" description="Disordered" evidence="4">
    <location>
        <begin position="191"/>
        <end position="230"/>
    </location>
</feature>
<feature type="compositionally biased region" description="Low complexity" evidence="4">
    <location>
        <begin position="60"/>
        <end position="78"/>
    </location>
</feature>
<feature type="compositionally biased region" description="Basic and acidic residues" evidence="4">
    <location>
        <begin position="861"/>
        <end position="873"/>
    </location>
</feature>
<evidence type="ECO:0000256" key="4">
    <source>
        <dbReference type="SAM" id="MobiDB-lite"/>
    </source>
</evidence>
<feature type="compositionally biased region" description="Polar residues" evidence="4">
    <location>
        <begin position="105"/>
        <end position="117"/>
    </location>
</feature>
<feature type="region of interest" description="Disordered" evidence="4">
    <location>
        <begin position="504"/>
        <end position="538"/>
    </location>
</feature>
<keyword evidence="2 3" id="KW-0072">Autophagy</keyword>
<feature type="region of interest" description="Disordered" evidence="4">
    <location>
        <begin position="628"/>
        <end position="656"/>
    </location>
</feature>
<proteinExistence type="inferred from homology"/>
<dbReference type="InterPro" id="IPR040182">
    <property type="entry name" value="ATG13"/>
</dbReference>
<accession>A0AAV0BHH6</accession>
<evidence type="ECO:0000259" key="5">
    <source>
        <dbReference type="Pfam" id="PF10033"/>
    </source>
</evidence>
<dbReference type="Pfam" id="PF10033">
    <property type="entry name" value="ATG13"/>
    <property type="match status" value="1"/>
</dbReference>
<dbReference type="AlphaFoldDB" id="A0AAV0BHH6"/>
<feature type="compositionally biased region" description="Acidic residues" evidence="4">
    <location>
        <begin position="815"/>
        <end position="831"/>
    </location>
</feature>
<dbReference type="GO" id="GO:0000407">
    <property type="term" value="C:phagophore assembly site"/>
    <property type="evidence" value="ECO:0007669"/>
    <property type="project" value="TreeGrafter"/>
</dbReference>
<dbReference type="Gene3D" id="3.30.900.10">
    <property type="entry name" value="HORMA domain"/>
    <property type="match status" value="1"/>
</dbReference>
<evidence type="ECO:0000313" key="7">
    <source>
        <dbReference type="Proteomes" id="UP001153365"/>
    </source>
</evidence>
<feature type="region of interest" description="Disordered" evidence="4">
    <location>
        <begin position="687"/>
        <end position="753"/>
    </location>
</feature>
<feature type="region of interest" description="Disordered" evidence="4">
    <location>
        <begin position="103"/>
        <end position="172"/>
    </location>
</feature>
<feature type="compositionally biased region" description="Polar residues" evidence="4">
    <location>
        <begin position="196"/>
        <end position="205"/>
    </location>
</feature>
<feature type="compositionally biased region" description="Low complexity" evidence="4">
    <location>
        <begin position="129"/>
        <end position="163"/>
    </location>
</feature>
<dbReference type="InterPro" id="IPR018731">
    <property type="entry name" value="Atg13_N"/>
</dbReference>
<feature type="compositionally biased region" description="Acidic residues" evidence="4">
    <location>
        <begin position="945"/>
        <end position="965"/>
    </location>
</feature>
<dbReference type="EMBL" id="CALTRL010005721">
    <property type="protein sequence ID" value="CAH7685398.1"/>
    <property type="molecule type" value="Genomic_DNA"/>
</dbReference>
<evidence type="ECO:0000313" key="6">
    <source>
        <dbReference type="EMBL" id="CAH7685398.1"/>
    </source>
</evidence>
<evidence type="ECO:0000256" key="1">
    <source>
        <dbReference type="ARBA" id="ARBA00005246"/>
    </source>
</evidence>
<keyword evidence="7" id="KW-1185">Reference proteome</keyword>
<feature type="region of interest" description="Disordered" evidence="4">
    <location>
        <begin position="812"/>
        <end position="873"/>
    </location>
</feature>
<evidence type="ECO:0000256" key="2">
    <source>
        <dbReference type="ARBA" id="ARBA00023006"/>
    </source>
</evidence>
<dbReference type="InterPro" id="IPR036570">
    <property type="entry name" value="HORMA_dom_sf"/>
</dbReference>
<gene>
    <name evidence="6" type="ORF">PPACK8108_LOCUS19913</name>
</gene>
<dbReference type="PANTHER" id="PTHR13430:SF4">
    <property type="entry name" value="AUTOPHAGY-RELATED PROTEIN 13"/>
    <property type="match status" value="1"/>
</dbReference>
<feature type="compositionally biased region" description="Polar residues" evidence="4">
    <location>
        <begin position="634"/>
        <end position="653"/>
    </location>
</feature>
<comment type="caution">
    <text evidence="6">The sequence shown here is derived from an EMBL/GenBank/DDBJ whole genome shotgun (WGS) entry which is preliminary data.</text>
</comment>
<reference evidence="6" key="1">
    <citation type="submission" date="2022-06" db="EMBL/GenBank/DDBJ databases">
        <authorList>
            <consortium name="SYNGENTA / RWTH Aachen University"/>
        </authorList>
    </citation>
    <scope>NUCLEOTIDE SEQUENCE</scope>
</reference>
<comment type="similarity">
    <text evidence="1 3">Belongs to the ATG13 family. Fungi subfamily.</text>
</comment>
<evidence type="ECO:0000256" key="3">
    <source>
        <dbReference type="RuleBase" id="RU361214"/>
    </source>
</evidence>
<feature type="region of interest" description="Disordered" evidence="4">
    <location>
        <begin position="907"/>
        <end position="976"/>
    </location>
</feature>
<organism evidence="6 7">
    <name type="scientific">Phakopsora pachyrhizi</name>
    <name type="common">Asian soybean rust disease fungus</name>
    <dbReference type="NCBI Taxonomy" id="170000"/>
    <lineage>
        <taxon>Eukaryota</taxon>
        <taxon>Fungi</taxon>
        <taxon>Dikarya</taxon>
        <taxon>Basidiomycota</taxon>
        <taxon>Pucciniomycotina</taxon>
        <taxon>Pucciniomycetes</taxon>
        <taxon>Pucciniales</taxon>
        <taxon>Phakopsoraceae</taxon>
        <taxon>Phakopsora</taxon>
    </lineage>
</organism>
<feature type="compositionally biased region" description="Polar residues" evidence="4">
    <location>
        <begin position="518"/>
        <end position="538"/>
    </location>
</feature>
<feature type="region of interest" description="Disordered" evidence="4">
    <location>
        <begin position="1"/>
        <end position="78"/>
    </location>
</feature>
<feature type="compositionally biased region" description="Low complexity" evidence="4">
    <location>
        <begin position="1"/>
        <end position="25"/>
    </location>
</feature>
<sequence>MTRRNSSSSPPTSSSWLSSNQSQSSYPFFNVYPEEQSIKPQPSNQKSTTKTTAPIPPVVPSTSSSGTSTTTTPSITSGIAAVVGGAIVGAMMRGAASSGLRFAGNENQVQKKNSSSIRPLPKPSSIEQTSNPTLPSSSSSSSSSSARPTPSTNYPYSSTSNNSDQRRKRDAKVDQVIQHFYTKSAQLIIDSRMENPVSSTKPQSLRNRHRKPTTADPKAKEPQPAGSIPRRDKWFNLELDDPEYFKDELKTWKSASSILLPLSSTMGSSNTHQSTSQVAAQPNFDFVPIMVFETILDVQDLGPDLALVLIDSHGREVRVNHRGPDTNPDAINPTSCTISKNIVLERWTVSLTGPIPKSSGPELPTVYRHCIVHFRALYTLLRTMPGWRLFKRLRQPSNVRDDGLLKIGCRLSTTTSIEEFSNEKNKLNLNLSKTEIQINERLSDLDISTRSASSFTFPRVYTPIGSLNTQVIYRNEVGFQIRDKESVLSNRFFEEDQKNRSQRPISLISRGLYRSRTDPPSSVPTQTSDSMVANSTQPLNLYPNSYGSLSSRHQMQRKNPSIISVEGDFIQPGTAGSGFDSLTAALQAAAESSPFSNSSSLPNSGSGNSSALTAKLVSHRQCLPPVLSNALPLPSTTIQSPSTGSSKNASSSFGALGMAGASPRQFSLASTSPISGPSSSIRISAAAQQHLVHQPSIKSSSPTQIGPRPMNQAGQPMVRRYSSSRHSRSFGANSSGGTGGGTSTMMAESSIGGSSSLNRKALMNLATSSNELLKTSQGTNNVTSLITDEEKLEIDRFLALIDSKPDLKKLKTDQTDEYDDEYEEEEDDEDEVGKRKMDDFKQKNDYKGKVKAKNSWQNTRKTFEDKNEENQVEKDLNEISLKMKRLIGSMMIEDKIQLSHNSKVESLKGVEENNSNISALPKGKEFRRSRLGSYGNGNLQGLREEEIEDEQEEQENDNNDDDDEVLLGVDGIGIEL</sequence>
<dbReference type="GO" id="GO:0000423">
    <property type="term" value="P:mitophagy"/>
    <property type="evidence" value="ECO:0007669"/>
    <property type="project" value="TreeGrafter"/>
</dbReference>
<dbReference type="PANTHER" id="PTHR13430">
    <property type="match status" value="1"/>
</dbReference>
<dbReference type="GO" id="GO:0034727">
    <property type="term" value="P:piecemeal microautophagy of the nucleus"/>
    <property type="evidence" value="ECO:0007669"/>
    <property type="project" value="TreeGrafter"/>
</dbReference>
<feature type="compositionally biased region" description="Polar residues" evidence="4">
    <location>
        <begin position="38"/>
        <end position="50"/>
    </location>
</feature>
<dbReference type="GO" id="GO:0005829">
    <property type="term" value="C:cytosol"/>
    <property type="evidence" value="ECO:0007669"/>
    <property type="project" value="TreeGrafter"/>
</dbReference>
<dbReference type="GO" id="GO:0034497">
    <property type="term" value="P:protein localization to phagophore assembly site"/>
    <property type="evidence" value="ECO:0007669"/>
    <property type="project" value="TreeGrafter"/>
</dbReference>
<dbReference type="GO" id="GO:1990316">
    <property type="term" value="C:Atg1/ULK1 kinase complex"/>
    <property type="evidence" value="ECO:0007669"/>
    <property type="project" value="InterPro"/>
</dbReference>
<dbReference type="Proteomes" id="UP001153365">
    <property type="component" value="Unassembled WGS sequence"/>
</dbReference>
<protein>
    <recommendedName>
        <fullName evidence="3">Autophagy-related protein 13</fullName>
    </recommendedName>
</protein>
<feature type="domain" description="Autophagy-related protein 13 N-terminal" evidence="5">
    <location>
        <begin position="177"/>
        <end position="479"/>
    </location>
</feature>
<feature type="compositionally biased region" description="Basic and acidic residues" evidence="4">
    <location>
        <begin position="832"/>
        <end position="848"/>
    </location>
</feature>
<name>A0AAV0BHH6_PHAPC</name>